<feature type="transmembrane region" description="Helical" evidence="6">
    <location>
        <begin position="273"/>
        <end position="293"/>
    </location>
</feature>
<dbReference type="GO" id="GO:0055085">
    <property type="term" value="P:transmembrane transport"/>
    <property type="evidence" value="ECO:0007669"/>
    <property type="project" value="TreeGrafter"/>
</dbReference>
<sequence length="388" mass="40530">MPQPDPLGKGPPEPPKRRALLRLTPNPGPDAAAALHQLATMVRFALIVTIAVLAIWLVGDVMAIIFASALLAIILHGLARPLQRRFGLPHSLAVGTVMLIIIGLLTLLIWSNGPAIAEQYLTLKHALTAQAGGLRAKLGNNVLGRMLLEHFPHGLTGERSMLGSMGVGLAGSVTGLLSSALGVLGVIVVIVVAGFYFALSPSLYVDGFLRMVPISHRDRVRRALIVAGTTLWAWTAGQALDMLVVGVLSAVGLAILGVPLALALGVVAGLCNFIPYIGAILGAVPALLLALSVGTRTTWAVLILYSVIQFLEGNVLAPLIQKRAVRMPPGVAILAQTVFSSILGVPGLILASPLTAALLKVMDTNLPPYHPAPEETLENPAPAMTDKA</sequence>
<evidence type="ECO:0000256" key="5">
    <source>
        <dbReference type="ARBA" id="ARBA00023136"/>
    </source>
</evidence>
<evidence type="ECO:0000313" key="7">
    <source>
        <dbReference type="EMBL" id="QDH14465.1"/>
    </source>
</evidence>
<dbReference type="KEGG" id="swf:E3E12_06810"/>
<comment type="subcellular location">
    <subcellularLocation>
        <location evidence="1">Membrane</location>
        <topology evidence="1">Multi-pass membrane protein</topology>
    </subcellularLocation>
</comment>
<feature type="transmembrane region" description="Helical" evidence="6">
    <location>
        <begin position="332"/>
        <end position="359"/>
    </location>
</feature>
<feature type="transmembrane region" description="Helical" evidence="6">
    <location>
        <begin position="243"/>
        <end position="266"/>
    </location>
</feature>
<organism evidence="7 8">
    <name type="scientific">Formicincola oecophyllae</name>
    <dbReference type="NCBI Taxonomy" id="2558361"/>
    <lineage>
        <taxon>Bacteria</taxon>
        <taxon>Pseudomonadati</taxon>
        <taxon>Pseudomonadota</taxon>
        <taxon>Alphaproteobacteria</taxon>
        <taxon>Acetobacterales</taxon>
        <taxon>Acetobacteraceae</taxon>
        <taxon>Formicincola</taxon>
    </lineage>
</organism>
<comment type="similarity">
    <text evidence="2">Belongs to the autoinducer-2 exporter (AI-2E) (TC 2.A.86) family.</text>
</comment>
<dbReference type="GO" id="GO:0016020">
    <property type="term" value="C:membrane"/>
    <property type="evidence" value="ECO:0007669"/>
    <property type="project" value="UniProtKB-SubCell"/>
</dbReference>
<dbReference type="EMBL" id="CP038231">
    <property type="protein sequence ID" value="QDH14465.1"/>
    <property type="molecule type" value="Genomic_DNA"/>
</dbReference>
<dbReference type="PANTHER" id="PTHR21716">
    <property type="entry name" value="TRANSMEMBRANE PROTEIN"/>
    <property type="match status" value="1"/>
</dbReference>
<reference evidence="7 8" key="1">
    <citation type="submission" date="2019-03" db="EMBL/GenBank/DDBJ databases">
        <title>The complete genome sequence of Swingsia_sp. F3b2 LMG30590(T).</title>
        <authorList>
            <person name="Chua K.-O."/>
            <person name="Chan K.-G."/>
            <person name="See-Too W.-S."/>
        </authorList>
    </citation>
    <scope>NUCLEOTIDE SEQUENCE [LARGE SCALE GENOMIC DNA]</scope>
    <source>
        <strain evidence="7 8">F3b2</strain>
    </source>
</reference>
<dbReference type="InterPro" id="IPR002549">
    <property type="entry name" value="AI-2E-like"/>
</dbReference>
<evidence type="ECO:0000256" key="3">
    <source>
        <dbReference type="ARBA" id="ARBA00022692"/>
    </source>
</evidence>
<dbReference type="OrthoDB" id="5761230at2"/>
<dbReference type="PANTHER" id="PTHR21716:SF62">
    <property type="entry name" value="TRANSPORT PROTEIN YDBI-RELATED"/>
    <property type="match status" value="1"/>
</dbReference>
<evidence type="ECO:0000256" key="2">
    <source>
        <dbReference type="ARBA" id="ARBA00009773"/>
    </source>
</evidence>
<gene>
    <name evidence="7" type="ORF">E3E12_06810</name>
</gene>
<keyword evidence="4 6" id="KW-1133">Transmembrane helix</keyword>
<dbReference type="AlphaFoldDB" id="A0A4Y6UEK3"/>
<keyword evidence="3 6" id="KW-0812">Transmembrane</keyword>
<feature type="transmembrane region" description="Helical" evidence="6">
    <location>
        <begin position="44"/>
        <end position="75"/>
    </location>
</feature>
<keyword evidence="8" id="KW-1185">Reference proteome</keyword>
<feature type="transmembrane region" description="Helical" evidence="6">
    <location>
        <begin position="220"/>
        <end position="237"/>
    </location>
</feature>
<accession>A0A4Y6UEK3</accession>
<evidence type="ECO:0000256" key="6">
    <source>
        <dbReference type="SAM" id="Phobius"/>
    </source>
</evidence>
<dbReference type="Proteomes" id="UP000318709">
    <property type="component" value="Chromosome"/>
</dbReference>
<feature type="transmembrane region" description="Helical" evidence="6">
    <location>
        <begin position="299"/>
        <end position="320"/>
    </location>
</feature>
<protein>
    <submittedName>
        <fullName evidence="7">AI-2E family transporter</fullName>
    </submittedName>
</protein>
<dbReference type="Pfam" id="PF01594">
    <property type="entry name" value="AI-2E_transport"/>
    <property type="match status" value="1"/>
</dbReference>
<proteinExistence type="inferred from homology"/>
<keyword evidence="5 6" id="KW-0472">Membrane</keyword>
<evidence type="ECO:0000313" key="8">
    <source>
        <dbReference type="Proteomes" id="UP000318709"/>
    </source>
</evidence>
<name>A0A4Y6UEK3_9PROT</name>
<evidence type="ECO:0000256" key="1">
    <source>
        <dbReference type="ARBA" id="ARBA00004141"/>
    </source>
</evidence>
<feature type="transmembrane region" description="Helical" evidence="6">
    <location>
        <begin position="87"/>
        <end position="110"/>
    </location>
</feature>
<feature type="transmembrane region" description="Helical" evidence="6">
    <location>
        <begin position="176"/>
        <end position="199"/>
    </location>
</feature>
<evidence type="ECO:0000256" key="4">
    <source>
        <dbReference type="ARBA" id="ARBA00022989"/>
    </source>
</evidence>